<feature type="transmembrane region" description="Helical" evidence="7">
    <location>
        <begin position="122"/>
        <end position="146"/>
    </location>
</feature>
<dbReference type="AlphaFoldDB" id="A0A1M5P6N0"/>
<comment type="similarity">
    <text evidence="2">Belongs to the bacterial sugar transferase family.</text>
</comment>
<keyword evidence="4 7" id="KW-0812">Transmembrane</keyword>
<keyword evidence="6 7" id="KW-0472">Membrane</keyword>
<dbReference type="NCBIfam" id="TIGR03023">
    <property type="entry name" value="WcaJ_sugtrans"/>
    <property type="match status" value="1"/>
</dbReference>
<dbReference type="Proteomes" id="UP000184000">
    <property type="component" value="Unassembled WGS sequence"/>
</dbReference>
<evidence type="ECO:0000256" key="5">
    <source>
        <dbReference type="ARBA" id="ARBA00022989"/>
    </source>
</evidence>
<keyword evidence="3 9" id="KW-0808">Transferase</keyword>
<evidence type="ECO:0000259" key="8">
    <source>
        <dbReference type="Pfam" id="PF02397"/>
    </source>
</evidence>
<evidence type="ECO:0000256" key="1">
    <source>
        <dbReference type="ARBA" id="ARBA00004141"/>
    </source>
</evidence>
<feature type="domain" description="Bacterial sugar transferase" evidence="8">
    <location>
        <begin position="318"/>
        <end position="496"/>
    </location>
</feature>
<gene>
    <name evidence="9" type="ORF">SAMN02744645_2006</name>
</gene>
<reference evidence="9 10" key="1">
    <citation type="submission" date="2016-11" db="EMBL/GenBank/DDBJ databases">
        <authorList>
            <person name="Jaros S."/>
            <person name="Januszkiewicz K."/>
            <person name="Wedrychowicz H."/>
        </authorList>
    </citation>
    <scope>NUCLEOTIDE SEQUENCE [LARGE SCALE GENOMIC DNA]</scope>
    <source>
        <strain evidence="9 10">DSM 18231</strain>
    </source>
</reference>
<protein>
    <submittedName>
        <fullName evidence="9">Putative colanic acid biosysnthesis UDP-glucose lipid carrier transferase</fullName>
    </submittedName>
</protein>
<dbReference type="PANTHER" id="PTHR30576:SF0">
    <property type="entry name" value="UNDECAPRENYL-PHOSPHATE N-ACETYLGALACTOSAMINYL 1-PHOSPHATE TRANSFERASE-RELATED"/>
    <property type="match status" value="1"/>
</dbReference>
<dbReference type="InterPro" id="IPR017473">
    <property type="entry name" value="Undecaprenyl-P_gluc_Ptfrase"/>
</dbReference>
<dbReference type="GO" id="GO:0016020">
    <property type="term" value="C:membrane"/>
    <property type="evidence" value="ECO:0007669"/>
    <property type="project" value="UniProtKB-SubCell"/>
</dbReference>
<dbReference type="GO" id="GO:0016780">
    <property type="term" value="F:phosphotransferase activity, for other substituted phosphate groups"/>
    <property type="evidence" value="ECO:0007669"/>
    <property type="project" value="TreeGrafter"/>
</dbReference>
<dbReference type="InterPro" id="IPR003362">
    <property type="entry name" value="Bact_transf"/>
</dbReference>
<dbReference type="Pfam" id="PF02397">
    <property type="entry name" value="Bac_transf"/>
    <property type="match status" value="1"/>
</dbReference>
<dbReference type="EMBL" id="FQXA01000003">
    <property type="protein sequence ID" value="SHG97474.1"/>
    <property type="molecule type" value="Genomic_DNA"/>
</dbReference>
<dbReference type="InterPro" id="IPR017475">
    <property type="entry name" value="EPS_sugar_tfrase"/>
</dbReference>
<feature type="transmembrane region" description="Helical" evidence="7">
    <location>
        <begin position="324"/>
        <end position="344"/>
    </location>
</feature>
<proteinExistence type="inferred from homology"/>
<evidence type="ECO:0000256" key="7">
    <source>
        <dbReference type="SAM" id="Phobius"/>
    </source>
</evidence>
<dbReference type="NCBIfam" id="TIGR03025">
    <property type="entry name" value="EPS_sugtrans"/>
    <property type="match status" value="1"/>
</dbReference>
<evidence type="ECO:0000313" key="9">
    <source>
        <dbReference type="EMBL" id="SHG97474.1"/>
    </source>
</evidence>
<feature type="transmembrane region" description="Helical" evidence="7">
    <location>
        <begin position="52"/>
        <end position="76"/>
    </location>
</feature>
<dbReference type="Pfam" id="PF13727">
    <property type="entry name" value="CoA_binding_3"/>
    <property type="match status" value="1"/>
</dbReference>
<keyword evidence="5 7" id="KW-1133">Transmembrane helix</keyword>
<dbReference type="PANTHER" id="PTHR30576">
    <property type="entry name" value="COLANIC BIOSYNTHESIS UDP-GLUCOSE LIPID CARRIER TRANSFERASE"/>
    <property type="match status" value="1"/>
</dbReference>
<evidence type="ECO:0000256" key="6">
    <source>
        <dbReference type="ARBA" id="ARBA00023136"/>
    </source>
</evidence>
<evidence type="ECO:0000313" key="10">
    <source>
        <dbReference type="Proteomes" id="UP000184000"/>
    </source>
</evidence>
<comment type="subcellular location">
    <subcellularLocation>
        <location evidence="1">Membrane</location>
        <topology evidence="1">Multi-pass membrane protein</topology>
    </subcellularLocation>
</comment>
<sequence length="504" mass="56147">MFNALQVTVTYSKKLIGSCRGCRYGADDTAVSLLGGIVELTFKRSRSLSHQYGWLSARLAQLTDAAATALAAYVVYVAYLKQWVMEPQYVWGVTVGVLLVAIVLPSMGVYNTWRGRVLSPLLFKLLMGYVIVGLSCTSLLFLTGLSESFSRVWLVSTLAVAFLGSVSARAAVYPLLKRYRMLGRNRRHVVLIGDAHSCATAAGHLQAEPTAGFDISSIYLMGDDTDNELAQSKLSWLPYSASRVQDIQSDEVWICLSLAEGERVKQTIADLGVTAANVRFMPNMRDFRLINHNISHVANLYLLDMSCSPISGGARFLKAVEDRVISALILLMISPVMLAVAIGVKLSSPGPVFYRQERVSWNGKPFQMLKFRSMPVDSEKTGVTWGGAQSKQTTKFGAFIRRTSLDELPQFINVLKGDMSIVGPRPERTVFVDKFKYEIPGYMQKHLMKAGITGWAQINGWRGDTDLEKRIECDLWYIENWSLLLDLRIILLTVFKGFINKNAY</sequence>
<evidence type="ECO:0000256" key="2">
    <source>
        <dbReference type="ARBA" id="ARBA00006464"/>
    </source>
</evidence>
<evidence type="ECO:0000256" key="3">
    <source>
        <dbReference type="ARBA" id="ARBA00022679"/>
    </source>
</evidence>
<feature type="transmembrane region" description="Helical" evidence="7">
    <location>
        <begin position="88"/>
        <end position="110"/>
    </location>
</feature>
<feature type="transmembrane region" description="Helical" evidence="7">
    <location>
        <begin position="152"/>
        <end position="176"/>
    </location>
</feature>
<accession>A0A1M5P6N0</accession>
<organism evidence="9 10">
    <name type="scientific">Stutzerimonas xanthomarina DSM 18231</name>
    <dbReference type="NCBI Taxonomy" id="1403346"/>
    <lineage>
        <taxon>Bacteria</taxon>
        <taxon>Pseudomonadati</taxon>
        <taxon>Pseudomonadota</taxon>
        <taxon>Gammaproteobacteria</taxon>
        <taxon>Pseudomonadales</taxon>
        <taxon>Pseudomonadaceae</taxon>
        <taxon>Stutzerimonas</taxon>
    </lineage>
</organism>
<name>A0A1M5P6N0_9GAMM</name>
<evidence type="ECO:0000256" key="4">
    <source>
        <dbReference type="ARBA" id="ARBA00022692"/>
    </source>
</evidence>